<keyword evidence="1" id="KW-0812">Transmembrane</keyword>
<feature type="transmembrane region" description="Helical" evidence="1">
    <location>
        <begin position="184"/>
        <end position="206"/>
    </location>
</feature>
<keyword evidence="1" id="KW-1133">Transmembrane helix</keyword>
<accession>A0ABQ6VHL3</accession>
<sequence>MDFSKSHDVQQRRRVSALSGTQLIRCALVLVITLGAVLGFWASSTIEHSEMAGVRSVVQIQTFAPHDQGGDSSADSLVRDLGRIATEHDATILVEIPTLEGRVAYVAGDRAESWIHKGYQGLPGTPPLDVRPLEDLPHGDYRQMFEVIGGDDVLQELVSYLDARGVTYHIPENQQWMYLLGGTALGKMAALMIGIGFVLVFVGIVLNSHTDAVRRLHGIGLLSRAKAELSAARGTLLTATSAAVVLVDALLWWYSNTASAYQLVLFQAAFIGIALVACIFALFVGLFLLKIAPVVQLLKGKLPAKSVLVSMFAVRIGACIAVASLSIGALNYTTEWNRQKDEVDGWRNSPSAYGLTLSGARKLEDLHEASGRLASHMRDISSENRLLYAQFRDSGMTPGSHLDRDIMVYNTTAAENSLSGEVNRSFGEQPRDNQPLVLLPDSLPAAVDSHELLAPIVGEARVHTAVYRAGDSRARTWEVGLDEWMNRAETHDPIVVVMPNDLIGLSDRNLVASVTQNDVLLSSYDDFQRLHDDREVGSFVRAAVPMSQTWSQHHQAMGRILWVYVGGFVATVLLCCIASLAVWLSFMKVFHQRLRAAYLHARWPIRPLLTALCAELIVCACVLYFLFTRAATARAWEAGGSAEGAADPALIALFHVPSSAWWITLALFAITSIPASGLVLGRRTLRSLVVTRR</sequence>
<proteinExistence type="predicted"/>
<feature type="transmembrane region" description="Helical" evidence="1">
    <location>
        <begin position="660"/>
        <end position="680"/>
    </location>
</feature>
<name>A0ABQ6VHL3_9CORY</name>
<dbReference type="EMBL" id="WBZJ01000001">
    <property type="protein sequence ID" value="KAB3523278.1"/>
    <property type="molecule type" value="Genomic_DNA"/>
</dbReference>
<evidence type="ECO:0000313" key="3">
    <source>
        <dbReference type="Proteomes" id="UP000436181"/>
    </source>
</evidence>
<feature type="transmembrane region" description="Helical" evidence="1">
    <location>
        <begin position="607"/>
        <end position="627"/>
    </location>
</feature>
<dbReference type="RefSeq" id="WP_151844028.1">
    <property type="nucleotide sequence ID" value="NZ_WBZJ01000001.1"/>
</dbReference>
<keyword evidence="1" id="KW-0472">Membrane</keyword>
<reference evidence="2 3" key="1">
    <citation type="submission" date="2019-10" db="EMBL/GenBank/DDBJ databases">
        <title>Corynebacterium sp novel species isolated from the respiratory tract of Marmot.</title>
        <authorList>
            <person name="Zhang G."/>
        </authorList>
    </citation>
    <scope>NUCLEOTIDE SEQUENCE [LARGE SCALE GENOMIC DNA]</scope>
    <source>
        <strain evidence="2 3">336</strain>
    </source>
</reference>
<protein>
    <recommendedName>
        <fullName evidence="4">ABC transporter permease</fullName>
    </recommendedName>
</protein>
<gene>
    <name evidence="2" type="ORF">F8377_03845</name>
</gene>
<feature type="transmembrane region" description="Helical" evidence="1">
    <location>
        <begin position="308"/>
        <end position="330"/>
    </location>
</feature>
<organism evidence="2 3">
    <name type="scientific">Corynebacterium zhongnanshanii</name>
    <dbReference type="NCBI Taxonomy" id="2768834"/>
    <lineage>
        <taxon>Bacteria</taxon>
        <taxon>Bacillati</taxon>
        <taxon>Actinomycetota</taxon>
        <taxon>Actinomycetes</taxon>
        <taxon>Mycobacteriales</taxon>
        <taxon>Corynebacteriaceae</taxon>
        <taxon>Corynebacterium</taxon>
    </lineage>
</organism>
<dbReference type="Proteomes" id="UP000436181">
    <property type="component" value="Unassembled WGS sequence"/>
</dbReference>
<keyword evidence="3" id="KW-1185">Reference proteome</keyword>
<evidence type="ECO:0000313" key="2">
    <source>
        <dbReference type="EMBL" id="KAB3523278.1"/>
    </source>
</evidence>
<comment type="caution">
    <text evidence="2">The sequence shown here is derived from an EMBL/GenBank/DDBJ whole genome shotgun (WGS) entry which is preliminary data.</text>
</comment>
<evidence type="ECO:0000256" key="1">
    <source>
        <dbReference type="SAM" id="Phobius"/>
    </source>
</evidence>
<feature type="transmembrane region" description="Helical" evidence="1">
    <location>
        <begin position="23"/>
        <end position="42"/>
    </location>
</feature>
<evidence type="ECO:0008006" key="4">
    <source>
        <dbReference type="Google" id="ProtNLM"/>
    </source>
</evidence>
<feature type="transmembrane region" description="Helical" evidence="1">
    <location>
        <begin position="561"/>
        <end position="586"/>
    </location>
</feature>
<feature type="transmembrane region" description="Helical" evidence="1">
    <location>
        <begin position="260"/>
        <end position="288"/>
    </location>
</feature>
<feature type="transmembrane region" description="Helical" evidence="1">
    <location>
        <begin position="234"/>
        <end position="254"/>
    </location>
</feature>